<comment type="caution">
    <text evidence="2">The sequence shown here is derived from an EMBL/GenBank/DDBJ whole genome shotgun (WGS) entry which is preliminary data.</text>
</comment>
<reference evidence="2 3" key="1">
    <citation type="journal article" date="2014" name="ISME J.">
        <title>Candidatus Competibacter-lineage genomes retrieved from metagenomes reveal functional metabolic diversity.</title>
        <authorList>
            <person name="McIlroy S.J."/>
            <person name="Albertsen M."/>
            <person name="Andresen E.K."/>
            <person name="Saunders A.M."/>
            <person name="Kristiansen R."/>
            <person name="Stokholm-Bjerregaard M."/>
            <person name="Nielsen K.L."/>
            <person name="Nielsen P.H."/>
        </authorList>
    </citation>
    <scope>NUCLEOTIDE SEQUENCE [LARGE SCALE GENOMIC DNA]</scope>
    <source>
        <strain evidence="2 3">Run_B_J11</strain>
    </source>
</reference>
<feature type="region of interest" description="Disordered" evidence="1">
    <location>
        <begin position="1"/>
        <end position="44"/>
    </location>
</feature>
<evidence type="ECO:0000313" key="2">
    <source>
        <dbReference type="EMBL" id="CDH44714.1"/>
    </source>
</evidence>
<name>A0A7U7J3L4_9GAMM</name>
<evidence type="ECO:0000313" key="3">
    <source>
        <dbReference type="Proteomes" id="UP000019184"/>
    </source>
</evidence>
<protein>
    <submittedName>
        <fullName evidence="2">Uncharacterized protein</fullName>
    </submittedName>
</protein>
<proteinExistence type="predicted"/>
<accession>A0A7U7J3L4</accession>
<dbReference type="Proteomes" id="UP000019184">
    <property type="component" value="Unassembled WGS sequence"/>
</dbReference>
<keyword evidence="3" id="KW-1185">Reference proteome</keyword>
<evidence type="ECO:0000256" key="1">
    <source>
        <dbReference type="SAM" id="MobiDB-lite"/>
    </source>
</evidence>
<gene>
    <name evidence="2" type="ORF">BN874_1850014</name>
</gene>
<dbReference type="AlphaFoldDB" id="A0A7U7J3L4"/>
<organism evidence="2 3">
    <name type="scientific">Candidatus Contendobacter odensis Run_B_J11</name>
    <dbReference type="NCBI Taxonomy" id="1400861"/>
    <lineage>
        <taxon>Bacteria</taxon>
        <taxon>Pseudomonadati</taxon>
        <taxon>Pseudomonadota</taxon>
        <taxon>Gammaproteobacteria</taxon>
        <taxon>Candidatus Competibacteraceae</taxon>
        <taxon>Candidatus Contendibacter</taxon>
    </lineage>
</organism>
<dbReference type="EMBL" id="CBTK010000096">
    <property type="protein sequence ID" value="CDH44714.1"/>
    <property type="molecule type" value="Genomic_DNA"/>
</dbReference>
<sequence>MIQAKNGMLEASDKTTGNIALPHMGQRQCGHQQTGKGGKALPSVGNRDIHDHAVLWVKVFYPYANPERDGMQLQRDNYSLCVDPFFPWGNPANLCGK</sequence>